<sequence>MSSQNINKNESDLWLSFIEGENEAFSSLYRLCYPKLYAYGCRLGMSDAEVRDVIQDIFLKIYTRPELVKDRFTIRAFLFASIKNAYINLGNYGDRLVAIQNISDFEFTFSVENNALEEKEERENMSALIKRILDGLTPRQREIIYLRFLHQMDYKEIAVIMNLSEQAARNLTHRAMDKLRKENDTGFLILILFCLKSII</sequence>
<dbReference type="Proteomes" id="UP000594042">
    <property type="component" value="Chromosome"/>
</dbReference>
<evidence type="ECO:0000259" key="6">
    <source>
        <dbReference type="SMART" id="SM00421"/>
    </source>
</evidence>
<organism evidence="7 8">
    <name type="scientific">Coprobacter secundus subsp. similis</name>
    <dbReference type="NCBI Taxonomy" id="2751153"/>
    <lineage>
        <taxon>Bacteria</taxon>
        <taxon>Pseudomonadati</taxon>
        <taxon>Bacteroidota</taxon>
        <taxon>Bacteroidia</taxon>
        <taxon>Bacteroidales</taxon>
        <taxon>Barnesiellaceae</taxon>
        <taxon>Coprobacter</taxon>
    </lineage>
</organism>
<dbReference type="InterPro" id="IPR014284">
    <property type="entry name" value="RNA_pol_sigma-70_dom"/>
</dbReference>
<dbReference type="Pfam" id="PF04545">
    <property type="entry name" value="Sigma70_r4"/>
    <property type="match status" value="1"/>
</dbReference>
<dbReference type="InterPro" id="IPR007627">
    <property type="entry name" value="RNA_pol_sigma70_r2"/>
</dbReference>
<evidence type="ECO:0000256" key="1">
    <source>
        <dbReference type="ARBA" id="ARBA00010641"/>
    </source>
</evidence>
<dbReference type="Gene3D" id="1.10.1740.10">
    <property type="match status" value="1"/>
</dbReference>
<dbReference type="InterPro" id="IPR039425">
    <property type="entry name" value="RNA_pol_sigma-70-like"/>
</dbReference>
<dbReference type="InterPro" id="IPR013325">
    <property type="entry name" value="RNA_pol_sigma_r2"/>
</dbReference>
<dbReference type="KEGG" id="copr:Cop2CBH44_09320"/>
<gene>
    <name evidence="7" type="ORF">Cop2CBH44_09320</name>
</gene>
<dbReference type="GO" id="GO:0016987">
    <property type="term" value="F:sigma factor activity"/>
    <property type="evidence" value="ECO:0007669"/>
    <property type="project" value="UniProtKB-KW"/>
</dbReference>
<keyword evidence="2" id="KW-0805">Transcription regulation</keyword>
<dbReference type="NCBIfam" id="TIGR02937">
    <property type="entry name" value="sigma70-ECF"/>
    <property type="match status" value="1"/>
</dbReference>
<dbReference type="InterPro" id="IPR036388">
    <property type="entry name" value="WH-like_DNA-bd_sf"/>
</dbReference>
<dbReference type="RefSeq" id="WP_021929303.1">
    <property type="nucleotide sequence ID" value="NZ_AP023322.1"/>
</dbReference>
<keyword evidence="3" id="KW-0731">Sigma factor</keyword>
<comment type="similarity">
    <text evidence="1">Belongs to the sigma-70 factor family. ECF subfamily.</text>
</comment>
<evidence type="ECO:0000256" key="3">
    <source>
        <dbReference type="ARBA" id="ARBA00023082"/>
    </source>
</evidence>
<dbReference type="PANTHER" id="PTHR43133:SF46">
    <property type="entry name" value="RNA POLYMERASE SIGMA-70 FACTOR ECF SUBFAMILY"/>
    <property type="match status" value="1"/>
</dbReference>
<feature type="domain" description="HTH luxR-type" evidence="6">
    <location>
        <begin position="133"/>
        <end position="191"/>
    </location>
</feature>
<dbReference type="PANTHER" id="PTHR43133">
    <property type="entry name" value="RNA POLYMERASE ECF-TYPE SIGMA FACTO"/>
    <property type="match status" value="1"/>
</dbReference>
<dbReference type="CDD" id="cd06171">
    <property type="entry name" value="Sigma70_r4"/>
    <property type="match status" value="1"/>
</dbReference>
<name>A0A7G1HS79_9BACT</name>
<evidence type="ECO:0000313" key="7">
    <source>
        <dbReference type="EMBL" id="BCI62579.1"/>
    </source>
</evidence>
<keyword evidence="7" id="KW-0240">DNA-directed RNA polymerase</keyword>
<evidence type="ECO:0000313" key="8">
    <source>
        <dbReference type="Proteomes" id="UP000594042"/>
    </source>
</evidence>
<keyword evidence="8" id="KW-1185">Reference proteome</keyword>
<dbReference type="InterPro" id="IPR007630">
    <property type="entry name" value="RNA_pol_sigma70_r4"/>
</dbReference>
<evidence type="ECO:0000256" key="2">
    <source>
        <dbReference type="ARBA" id="ARBA00023015"/>
    </source>
</evidence>
<keyword evidence="4" id="KW-0238">DNA-binding</keyword>
<dbReference type="AlphaFoldDB" id="A0A7G1HS79"/>
<evidence type="ECO:0000256" key="4">
    <source>
        <dbReference type="ARBA" id="ARBA00023125"/>
    </source>
</evidence>
<dbReference type="GO" id="GO:0006352">
    <property type="term" value="P:DNA-templated transcription initiation"/>
    <property type="evidence" value="ECO:0007669"/>
    <property type="project" value="InterPro"/>
</dbReference>
<dbReference type="EMBL" id="AP023322">
    <property type="protein sequence ID" value="BCI62579.1"/>
    <property type="molecule type" value="Genomic_DNA"/>
</dbReference>
<dbReference type="InterPro" id="IPR000792">
    <property type="entry name" value="Tscrpt_reg_LuxR_C"/>
</dbReference>
<keyword evidence="5" id="KW-0804">Transcription</keyword>
<dbReference type="GO" id="GO:0000428">
    <property type="term" value="C:DNA-directed RNA polymerase complex"/>
    <property type="evidence" value="ECO:0007669"/>
    <property type="project" value="UniProtKB-KW"/>
</dbReference>
<proteinExistence type="inferred from homology"/>
<dbReference type="Pfam" id="PF04542">
    <property type="entry name" value="Sigma70_r2"/>
    <property type="match status" value="1"/>
</dbReference>
<reference evidence="8" key="1">
    <citation type="submission" date="2020-07" db="EMBL/GenBank/DDBJ databases">
        <title>Complete genome sequencing of Coprobacter sp. strain 2CBH44.</title>
        <authorList>
            <person name="Sakamoto M."/>
            <person name="Murakami T."/>
            <person name="Mori H."/>
        </authorList>
    </citation>
    <scope>NUCLEOTIDE SEQUENCE [LARGE SCALE GENOMIC DNA]</scope>
    <source>
        <strain evidence="8">2CBH44</strain>
    </source>
</reference>
<evidence type="ECO:0000256" key="5">
    <source>
        <dbReference type="ARBA" id="ARBA00023163"/>
    </source>
</evidence>
<accession>A0A7G1HS79</accession>
<dbReference type="GO" id="GO:0003677">
    <property type="term" value="F:DNA binding"/>
    <property type="evidence" value="ECO:0007669"/>
    <property type="project" value="UniProtKB-KW"/>
</dbReference>
<dbReference type="Gene3D" id="1.10.10.10">
    <property type="entry name" value="Winged helix-like DNA-binding domain superfamily/Winged helix DNA-binding domain"/>
    <property type="match status" value="1"/>
</dbReference>
<dbReference type="SMART" id="SM00421">
    <property type="entry name" value="HTH_LUXR"/>
    <property type="match status" value="1"/>
</dbReference>
<dbReference type="SUPFAM" id="SSF88659">
    <property type="entry name" value="Sigma3 and sigma4 domains of RNA polymerase sigma factors"/>
    <property type="match status" value="1"/>
</dbReference>
<dbReference type="SUPFAM" id="SSF88946">
    <property type="entry name" value="Sigma2 domain of RNA polymerase sigma factors"/>
    <property type="match status" value="1"/>
</dbReference>
<protein>
    <submittedName>
        <fullName evidence="7">DNA-directed RNA polymerase sigma-70 factor</fullName>
    </submittedName>
</protein>
<dbReference type="InterPro" id="IPR013324">
    <property type="entry name" value="RNA_pol_sigma_r3/r4-like"/>
</dbReference>